<organism evidence="8 9">
    <name type="scientific">Rhipicephalus microplus</name>
    <name type="common">Cattle tick</name>
    <name type="synonym">Boophilus microplus</name>
    <dbReference type="NCBI Taxonomy" id="6941"/>
    <lineage>
        <taxon>Eukaryota</taxon>
        <taxon>Metazoa</taxon>
        <taxon>Ecdysozoa</taxon>
        <taxon>Arthropoda</taxon>
        <taxon>Chelicerata</taxon>
        <taxon>Arachnida</taxon>
        <taxon>Acari</taxon>
        <taxon>Parasitiformes</taxon>
        <taxon>Ixodida</taxon>
        <taxon>Ixodoidea</taxon>
        <taxon>Ixodidae</taxon>
        <taxon>Rhipicephalinae</taxon>
        <taxon>Rhipicephalus</taxon>
        <taxon>Boophilus</taxon>
    </lineage>
</organism>
<reference evidence="8" key="1">
    <citation type="journal article" date="2020" name="Cell">
        <title>Large-Scale Comparative Analyses of Tick Genomes Elucidate Their Genetic Diversity and Vector Capacities.</title>
        <authorList>
            <consortium name="Tick Genome and Microbiome Consortium (TIGMIC)"/>
            <person name="Jia N."/>
            <person name="Wang J."/>
            <person name="Shi W."/>
            <person name="Du L."/>
            <person name="Sun Y."/>
            <person name="Zhan W."/>
            <person name="Jiang J.F."/>
            <person name="Wang Q."/>
            <person name="Zhang B."/>
            <person name="Ji P."/>
            <person name="Bell-Sakyi L."/>
            <person name="Cui X.M."/>
            <person name="Yuan T.T."/>
            <person name="Jiang B.G."/>
            <person name="Yang W.F."/>
            <person name="Lam T.T."/>
            <person name="Chang Q.C."/>
            <person name="Ding S.J."/>
            <person name="Wang X.J."/>
            <person name="Zhu J.G."/>
            <person name="Ruan X.D."/>
            <person name="Zhao L."/>
            <person name="Wei J.T."/>
            <person name="Ye R.Z."/>
            <person name="Que T.C."/>
            <person name="Du C.H."/>
            <person name="Zhou Y.H."/>
            <person name="Cheng J.X."/>
            <person name="Dai P.F."/>
            <person name="Guo W.B."/>
            <person name="Han X.H."/>
            <person name="Huang E.J."/>
            <person name="Li L.F."/>
            <person name="Wei W."/>
            <person name="Gao Y.C."/>
            <person name="Liu J.Z."/>
            <person name="Shao H.Z."/>
            <person name="Wang X."/>
            <person name="Wang C.C."/>
            <person name="Yang T.C."/>
            <person name="Huo Q.B."/>
            <person name="Li W."/>
            <person name="Chen H.Y."/>
            <person name="Chen S.E."/>
            <person name="Zhou L.G."/>
            <person name="Ni X.B."/>
            <person name="Tian J.H."/>
            <person name="Sheng Y."/>
            <person name="Liu T."/>
            <person name="Pan Y.S."/>
            <person name="Xia L.Y."/>
            <person name="Li J."/>
            <person name="Zhao F."/>
            <person name="Cao W.C."/>
        </authorList>
    </citation>
    <scope>NUCLEOTIDE SEQUENCE</scope>
    <source>
        <strain evidence="8">Rmic-2018</strain>
    </source>
</reference>
<evidence type="ECO:0000256" key="4">
    <source>
        <dbReference type="ARBA" id="ARBA00023125"/>
    </source>
</evidence>
<dbReference type="SUPFAM" id="SSF57716">
    <property type="entry name" value="Glucocorticoid receptor-like (DNA-binding domain)"/>
    <property type="match status" value="1"/>
</dbReference>
<dbReference type="PROSITE" id="PS50950">
    <property type="entry name" value="ZF_THAP"/>
    <property type="match status" value="1"/>
</dbReference>
<dbReference type="InterPro" id="IPR006612">
    <property type="entry name" value="THAP_Znf"/>
</dbReference>
<dbReference type="PANTHER" id="PTHR46927">
    <property type="entry name" value="AGAP005574-PA"/>
    <property type="match status" value="1"/>
</dbReference>
<dbReference type="EMBL" id="JABSTU010000011">
    <property type="protein sequence ID" value="KAH8009783.1"/>
    <property type="molecule type" value="Genomic_DNA"/>
</dbReference>
<keyword evidence="9" id="KW-1185">Reference proteome</keyword>
<dbReference type="InterPro" id="IPR052224">
    <property type="entry name" value="THAP_domain_protein"/>
</dbReference>
<keyword evidence="3" id="KW-0862">Zinc</keyword>
<dbReference type="Gene3D" id="6.20.210.20">
    <property type="entry name" value="THAP domain"/>
    <property type="match status" value="1"/>
</dbReference>
<dbReference type="GO" id="GO:0003677">
    <property type="term" value="F:DNA binding"/>
    <property type="evidence" value="ECO:0007669"/>
    <property type="project" value="UniProtKB-UniRule"/>
</dbReference>
<gene>
    <name evidence="8" type="ORF">HPB51_019342</name>
</gene>
<evidence type="ECO:0000256" key="6">
    <source>
        <dbReference type="SAM" id="MobiDB-lite"/>
    </source>
</evidence>
<evidence type="ECO:0000256" key="1">
    <source>
        <dbReference type="ARBA" id="ARBA00022723"/>
    </source>
</evidence>
<name>A0A9J6D7I6_RHIMP</name>
<evidence type="ECO:0000313" key="9">
    <source>
        <dbReference type="Proteomes" id="UP000821866"/>
    </source>
</evidence>
<proteinExistence type="predicted"/>
<reference evidence="8" key="2">
    <citation type="submission" date="2021-09" db="EMBL/GenBank/DDBJ databases">
        <authorList>
            <person name="Jia N."/>
            <person name="Wang J."/>
            <person name="Shi W."/>
            <person name="Du L."/>
            <person name="Sun Y."/>
            <person name="Zhan W."/>
            <person name="Jiang J."/>
            <person name="Wang Q."/>
            <person name="Zhang B."/>
            <person name="Ji P."/>
            <person name="Sakyi L.B."/>
            <person name="Cui X."/>
            <person name="Yuan T."/>
            <person name="Jiang B."/>
            <person name="Yang W."/>
            <person name="Lam T.T.-Y."/>
            <person name="Chang Q."/>
            <person name="Ding S."/>
            <person name="Wang X."/>
            <person name="Zhu J."/>
            <person name="Ruan X."/>
            <person name="Zhao L."/>
            <person name="Wei J."/>
            <person name="Que T."/>
            <person name="Du C."/>
            <person name="Cheng J."/>
            <person name="Dai P."/>
            <person name="Han X."/>
            <person name="Huang E."/>
            <person name="Gao Y."/>
            <person name="Liu J."/>
            <person name="Shao H."/>
            <person name="Ye R."/>
            <person name="Li L."/>
            <person name="Wei W."/>
            <person name="Wang X."/>
            <person name="Wang C."/>
            <person name="Huo Q."/>
            <person name="Li W."/>
            <person name="Guo W."/>
            <person name="Chen H."/>
            <person name="Chen S."/>
            <person name="Zhou L."/>
            <person name="Zhou L."/>
            <person name="Ni X."/>
            <person name="Tian J."/>
            <person name="Zhou Y."/>
            <person name="Sheng Y."/>
            <person name="Liu T."/>
            <person name="Pan Y."/>
            <person name="Xia L."/>
            <person name="Li J."/>
            <person name="Zhao F."/>
            <person name="Cao W."/>
        </authorList>
    </citation>
    <scope>NUCLEOTIDE SEQUENCE</scope>
    <source>
        <strain evidence="8">Rmic-2018</strain>
        <tissue evidence="8">Larvae</tissue>
    </source>
</reference>
<dbReference type="VEuPathDB" id="VectorBase:LOC119164624"/>
<dbReference type="AlphaFoldDB" id="A0A9J6D7I6"/>
<dbReference type="SMART" id="SM00980">
    <property type="entry name" value="THAP"/>
    <property type="match status" value="1"/>
</dbReference>
<dbReference type="Pfam" id="PF05485">
    <property type="entry name" value="THAP"/>
    <property type="match status" value="1"/>
</dbReference>
<feature type="domain" description="THAP-type" evidence="7">
    <location>
        <begin position="1"/>
        <end position="83"/>
    </location>
</feature>
<evidence type="ECO:0000256" key="5">
    <source>
        <dbReference type="PROSITE-ProRule" id="PRU00309"/>
    </source>
</evidence>
<accession>A0A9J6D7I6</accession>
<dbReference type="SMART" id="SM00692">
    <property type="entry name" value="DM3"/>
    <property type="match status" value="1"/>
</dbReference>
<protein>
    <recommendedName>
        <fullName evidence="7">THAP-type domain-containing protein</fullName>
    </recommendedName>
</protein>
<dbReference type="PANTHER" id="PTHR46927:SF3">
    <property type="entry name" value="THAP-TYPE DOMAIN-CONTAINING PROTEIN"/>
    <property type="match status" value="1"/>
</dbReference>
<comment type="caution">
    <text evidence="8">The sequence shown here is derived from an EMBL/GenBank/DDBJ whole genome shotgun (WGS) entry which is preliminary data.</text>
</comment>
<keyword evidence="2 5" id="KW-0863">Zinc-finger</keyword>
<evidence type="ECO:0000313" key="8">
    <source>
        <dbReference type="EMBL" id="KAH8009783.1"/>
    </source>
</evidence>
<sequence>MPYCCVPYCKSSPKKKLGVSFHAFPADQAIQQKWLKAMSRKDFIPNDKSASSVVCSWHFVGDNYSSDSPKRRRLKRTAVPSVFPGYPTYMQPQIPQKRRKLEREQTPCSSCNEGSLLHSEQ</sequence>
<dbReference type="InterPro" id="IPR038441">
    <property type="entry name" value="THAP_Znf_sf"/>
</dbReference>
<evidence type="ECO:0000256" key="2">
    <source>
        <dbReference type="ARBA" id="ARBA00022771"/>
    </source>
</evidence>
<keyword evidence="4 5" id="KW-0238">DNA-binding</keyword>
<feature type="region of interest" description="Disordered" evidence="6">
    <location>
        <begin position="86"/>
        <end position="121"/>
    </location>
</feature>
<evidence type="ECO:0000256" key="3">
    <source>
        <dbReference type="ARBA" id="ARBA00022833"/>
    </source>
</evidence>
<evidence type="ECO:0000259" key="7">
    <source>
        <dbReference type="PROSITE" id="PS50950"/>
    </source>
</evidence>
<dbReference type="GO" id="GO:0008270">
    <property type="term" value="F:zinc ion binding"/>
    <property type="evidence" value="ECO:0007669"/>
    <property type="project" value="UniProtKB-KW"/>
</dbReference>
<keyword evidence="1" id="KW-0479">Metal-binding</keyword>
<dbReference type="Proteomes" id="UP000821866">
    <property type="component" value="Chromosome 9"/>
</dbReference>